<dbReference type="Gene3D" id="1.20.1720.10">
    <property type="entry name" value="Multidrug resistance protein D"/>
    <property type="match status" value="1"/>
</dbReference>
<evidence type="ECO:0000256" key="3">
    <source>
        <dbReference type="ARBA" id="ARBA00022692"/>
    </source>
</evidence>
<comment type="subcellular location">
    <subcellularLocation>
        <location evidence="1">Membrane</location>
        <topology evidence="1">Multi-pass membrane protein</topology>
    </subcellularLocation>
</comment>
<comment type="caution">
    <text evidence="7">The sequence shown here is derived from an EMBL/GenBank/DDBJ whole genome shotgun (WGS) entry which is preliminary data.</text>
</comment>
<accession>A0A7X0DQF8</accession>
<gene>
    <name evidence="7" type="ORF">GGE66_000332</name>
</gene>
<dbReference type="Pfam" id="PF07690">
    <property type="entry name" value="MFS_1"/>
    <property type="match status" value="1"/>
</dbReference>
<feature type="transmembrane region" description="Helical" evidence="6">
    <location>
        <begin position="72"/>
        <end position="91"/>
    </location>
</feature>
<keyword evidence="2" id="KW-0813">Transport</keyword>
<dbReference type="GO" id="GO:0005886">
    <property type="term" value="C:plasma membrane"/>
    <property type="evidence" value="ECO:0007669"/>
    <property type="project" value="TreeGrafter"/>
</dbReference>
<name>A0A7X0DQF8_RHILE</name>
<evidence type="ECO:0000313" key="7">
    <source>
        <dbReference type="EMBL" id="MBB6219388.1"/>
    </source>
</evidence>
<dbReference type="GO" id="GO:1990961">
    <property type="term" value="P:xenobiotic detoxification by transmembrane export across the plasma membrane"/>
    <property type="evidence" value="ECO:0007669"/>
    <property type="project" value="TreeGrafter"/>
</dbReference>
<dbReference type="PANTHER" id="PTHR23502:SF132">
    <property type="entry name" value="POLYAMINE TRANSPORTER 2-RELATED"/>
    <property type="match status" value="1"/>
</dbReference>
<protein>
    <recommendedName>
        <fullName evidence="9">Major facilitator superfamily (MFS) profile domain-containing protein</fullName>
    </recommendedName>
</protein>
<dbReference type="GO" id="GO:0022857">
    <property type="term" value="F:transmembrane transporter activity"/>
    <property type="evidence" value="ECO:0007669"/>
    <property type="project" value="InterPro"/>
</dbReference>
<evidence type="ECO:0000256" key="4">
    <source>
        <dbReference type="ARBA" id="ARBA00022989"/>
    </source>
</evidence>
<dbReference type="InterPro" id="IPR011701">
    <property type="entry name" value="MFS"/>
</dbReference>
<dbReference type="PANTHER" id="PTHR23502">
    <property type="entry name" value="MAJOR FACILITATOR SUPERFAMILY"/>
    <property type="match status" value="1"/>
</dbReference>
<feature type="transmembrane region" description="Helical" evidence="6">
    <location>
        <begin position="12"/>
        <end position="30"/>
    </location>
</feature>
<feature type="transmembrane region" description="Helical" evidence="6">
    <location>
        <begin position="156"/>
        <end position="174"/>
    </location>
</feature>
<evidence type="ECO:0000313" key="8">
    <source>
        <dbReference type="Proteomes" id="UP000517187"/>
    </source>
</evidence>
<sequence length="317" mass="34728">MSDSASQMIFWRVVQAVGACSGVVLSRAMVRDLYEGSRAAQMLSTLITVMAVAPLLGPIVGGQVLAFAGWRAIFVLLVLVGLATLAALFTIPETLPPERRSKASLVASFRGYGSLLADRRLMGFAAIGGFFFAGVYAYIAGTPFAFIDYYDVPPQLYGVLFALGIVGIMLANVANARPGAPLRKPSSSAVRRGRRRGLRPRSACHRIDRLGWTGGSRHPSLRVRLLVRSDRRQFHWRRIAGLSRVGRGCVGAHWISSLRMRHHRFRRRQHFRRRHTGAACCGGGRSGRRMLRELASASACETLPSDRLPVSTRAISS</sequence>
<reference evidence="7 8" key="1">
    <citation type="submission" date="2020-08" db="EMBL/GenBank/DDBJ databases">
        <title>Genomic Encyclopedia of Type Strains, Phase IV (KMG-V): Genome sequencing to study the core and pangenomes of soil and plant-associated prokaryotes.</title>
        <authorList>
            <person name="Whitman W."/>
        </authorList>
    </citation>
    <scope>NUCLEOTIDE SEQUENCE [LARGE SCALE GENOMIC DNA]</scope>
    <source>
        <strain evidence="7 8">SEMIA 4011</strain>
    </source>
</reference>
<feature type="transmembrane region" description="Helical" evidence="6">
    <location>
        <begin position="121"/>
        <end position="144"/>
    </location>
</feature>
<feature type="transmembrane region" description="Helical" evidence="6">
    <location>
        <begin position="42"/>
        <end position="66"/>
    </location>
</feature>
<evidence type="ECO:0000256" key="5">
    <source>
        <dbReference type="ARBA" id="ARBA00023136"/>
    </source>
</evidence>
<keyword evidence="3 6" id="KW-0812">Transmembrane</keyword>
<keyword evidence="4 6" id="KW-1133">Transmembrane helix</keyword>
<evidence type="ECO:0000256" key="2">
    <source>
        <dbReference type="ARBA" id="ARBA00022448"/>
    </source>
</evidence>
<dbReference type="SUPFAM" id="SSF103473">
    <property type="entry name" value="MFS general substrate transporter"/>
    <property type="match status" value="1"/>
</dbReference>
<keyword evidence="5 6" id="KW-0472">Membrane</keyword>
<dbReference type="EMBL" id="JACIIJ010000001">
    <property type="protein sequence ID" value="MBB6219388.1"/>
    <property type="molecule type" value="Genomic_DNA"/>
</dbReference>
<organism evidence="7 8">
    <name type="scientific">Rhizobium leguminosarum</name>
    <dbReference type="NCBI Taxonomy" id="384"/>
    <lineage>
        <taxon>Bacteria</taxon>
        <taxon>Pseudomonadati</taxon>
        <taxon>Pseudomonadota</taxon>
        <taxon>Alphaproteobacteria</taxon>
        <taxon>Hyphomicrobiales</taxon>
        <taxon>Rhizobiaceae</taxon>
        <taxon>Rhizobium/Agrobacterium group</taxon>
        <taxon>Rhizobium</taxon>
    </lineage>
</organism>
<dbReference type="AlphaFoldDB" id="A0A7X0DQF8"/>
<evidence type="ECO:0000256" key="6">
    <source>
        <dbReference type="SAM" id="Phobius"/>
    </source>
</evidence>
<dbReference type="Proteomes" id="UP000517187">
    <property type="component" value="Unassembled WGS sequence"/>
</dbReference>
<evidence type="ECO:0008006" key="9">
    <source>
        <dbReference type="Google" id="ProtNLM"/>
    </source>
</evidence>
<dbReference type="InterPro" id="IPR036259">
    <property type="entry name" value="MFS_trans_sf"/>
</dbReference>
<evidence type="ECO:0000256" key="1">
    <source>
        <dbReference type="ARBA" id="ARBA00004141"/>
    </source>
</evidence>
<proteinExistence type="predicted"/>